<name>A0A6B8VS71_9CORY</name>
<evidence type="ECO:0000259" key="2">
    <source>
        <dbReference type="Pfam" id="PF08044"/>
    </source>
</evidence>
<dbReference type="Pfam" id="PF08044">
    <property type="entry name" value="DUF1707"/>
    <property type="match status" value="1"/>
</dbReference>
<dbReference type="InterPro" id="IPR012551">
    <property type="entry name" value="DUF1707_SHOCT-like"/>
</dbReference>
<keyword evidence="4" id="KW-1185">Reference proteome</keyword>
<dbReference type="RefSeq" id="WP_156193092.1">
    <property type="nucleotide sequence ID" value="NZ_CP046452.1"/>
</dbReference>
<evidence type="ECO:0000256" key="1">
    <source>
        <dbReference type="SAM" id="Phobius"/>
    </source>
</evidence>
<proteinExistence type="predicted"/>
<feature type="domain" description="DUF1707" evidence="2">
    <location>
        <begin position="11"/>
        <end position="61"/>
    </location>
</feature>
<keyword evidence="1" id="KW-1133">Transmembrane helix</keyword>
<organism evidence="3 4">
    <name type="scientific">Corynebacterium kalinowskii</name>
    <dbReference type="NCBI Taxonomy" id="2675216"/>
    <lineage>
        <taxon>Bacteria</taxon>
        <taxon>Bacillati</taxon>
        <taxon>Actinomycetota</taxon>
        <taxon>Actinomycetes</taxon>
        <taxon>Mycobacteriales</taxon>
        <taxon>Corynebacteriaceae</taxon>
        <taxon>Corynebacterium</taxon>
    </lineage>
</organism>
<reference evidence="4" key="1">
    <citation type="submission" date="2019-11" db="EMBL/GenBank/DDBJ databases">
        <title>Complete genome sequence of Corynebacterium kalinowskii 1959, a novel Corynebacterium species isolated from soil of a small paddock in Vilsendorf, Germany.</title>
        <authorList>
            <person name="Schaffert L."/>
            <person name="Ruwe M."/>
            <person name="Milse J."/>
            <person name="Hanuschka K."/>
            <person name="Ortseifen V."/>
            <person name="Droste J."/>
            <person name="Brandt D."/>
            <person name="Schlueter L."/>
            <person name="Kutter Y."/>
            <person name="Vinke S."/>
            <person name="Viehoefer P."/>
            <person name="Jacob L."/>
            <person name="Luebke N.-C."/>
            <person name="Schulte-Berndt E."/>
            <person name="Hain C."/>
            <person name="Linder M."/>
            <person name="Schmidt P."/>
            <person name="Wollenschlaeger L."/>
            <person name="Luttermann T."/>
            <person name="Thieme E."/>
            <person name="Hassa J."/>
            <person name="Haak M."/>
            <person name="Wittchen M."/>
            <person name="Mentz A."/>
            <person name="Persicke M."/>
            <person name="Busche T."/>
            <person name="Ruckert C."/>
        </authorList>
    </citation>
    <scope>NUCLEOTIDE SEQUENCE [LARGE SCALE GENOMIC DNA]</scope>
    <source>
        <strain evidence="4">1959</strain>
    </source>
</reference>
<dbReference type="EMBL" id="CP046452">
    <property type="protein sequence ID" value="QGU02741.1"/>
    <property type="molecule type" value="Genomic_DNA"/>
</dbReference>
<evidence type="ECO:0000313" key="4">
    <source>
        <dbReference type="Proteomes" id="UP000427071"/>
    </source>
</evidence>
<keyword evidence="1" id="KW-0812">Transmembrane</keyword>
<feature type="transmembrane region" description="Helical" evidence="1">
    <location>
        <begin position="98"/>
        <end position="116"/>
    </location>
</feature>
<protein>
    <recommendedName>
        <fullName evidence="2">DUF1707 domain-containing protein</fullName>
    </recommendedName>
</protein>
<gene>
    <name evidence="3" type="ORF">CKALI_09430</name>
</gene>
<dbReference type="KEGG" id="ckw:CKALI_09430"/>
<feature type="transmembrane region" description="Helical" evidence="1">
    <location>
        <begin position="74"/>
        <end position="92"/>
    </location>
</feature>
<sequence length="135" mass="14938">MMSIERQHYLVGDFEREHALEKLKAASQSGHLSLVEFDQRAARATHATTQADIDLILADIPQNLMVKQNRTSGLQKRIGIVALWASLVPLVAIGAADLAAIFAVLTIPLCILLFIMKVGPDSWYEPKTIYKQIGQ</sequence>
<dbReference type="Proteomes" id="UP000427071">
    <property type="component" value="Chromosome"/>
</dbReference>
<evidence type="ECO:0000313" key="3">
    <source>
        <dbReference type="EMBL" id="QGU02741.1"/>
    </source>
</evidence>
<keyword evidence="1" id="KW-0472">Membrane</keyword>
<dbReference type="AlphaFoldDB" id="A0A6B8VS71"/>
<accession>A0A6B8VS71</accession>